<dbReference type="OMA" id="WAHSTND"/>
<evidence type="ECO:0000256" key="4">
    <source>
        <dbReference type="ARBA" id="ARBA00022777"/>
    </source>
</evidence>
<feature type="domain" description="Protein kinase" evidence="7">
    <location>
        <begin position="88"/>
        <end position="339"/>
    </location>
</feature>
<evidence type="ECO:0000256" key="6">
    <source>
        <dbReference type="SAM" id="MobiDB-lite"/>
    </source>
</evidence>
<evidence type="ECO:0000256" key="5">
    <source>
        <dbReference type="ARBA" id="ARBA00022840"/>
    </source>
</evidence>
<dbReference type="Gene3D" id="3.30.200.20">
    <property type="entry name" value="Phosphorylase Kinase, domain 1"/>
    <property type="match status" value="1"/>
</dbReference>
<dbReference type="OrthoDB" id="10252354at2759"/>
<dbReference type="PANTHER" id="PTHR47448">
    <property type="entry name" value="DUAL SPECIFICITY MITOGEN-ACTIVATED PROTEIN KINASE KINASE DSOR1-LIKE PROTEIN"/>
    <property type="match status" value="1"/>
</dbReference>
<evidence type="ECO:0000313" key="9">
    <source>
        <dbReference type="Proteomes" id="UP000078561"/>
    </source>
</evidence>
<accession>A0A168SDH6</accession>
<dbReference type="InterPro" id="IPR050915">
    <property type="entry name" value="MAP_kinase_kinase"/>
</dbReference>
<dbReference type="EMBL" id="LT554889">
    <property type="protein sequence ID" value="SAM08277.1"/>
    <property type="molecule type" value="Genomic_DNA"/>
</dbReference>
<dbReference type="Gene3D" id="1.10.510.10">
    <property type="entry name" value="Transferase(Phosphotransferase) domain 1"/>
    <property type="match status" value="1"/>
</dbReference>
<sequence length="395" mass="43402">MKNRPGLRLEVNMNPSPSGPGLLKPSSSTGTANLSSTSNWRDDLARIVGKNKSMTDISNTSLDPSLSLSTPATKGESTDIDDLKTDDFDNILKLGEGAAGTVWKVKHKPSGKIMAKKTITVDPDPQLQRQILRELSFLRSCGSPHIVAFYGAFLDDGETTIAICMEYCEGGSMEDIYKRAKAMEAVIGETILAKMAEAASLSGIDSFALSQRNPPRQGEFKLCDLGVSGELINSMAQTFTGTQYYMAPERIKGGTYSVRSDIWSLGLSIIEVAQNQPALPPPDNPNLSIFELLDFIVHQPMPNLGPERSPECRDFIAKCLIKDANERPGLESMLQHPFIKNWAHSTNDITLWLKQPYHLHYFASVGLPSLSWLPKPTFTDLSDPAQQCAPMHSRF</sequence>
<keyword evidence="4" id="KW-0418">Kinase</keyword>
<keyword evidence="5" id="KW-0067">ATP-binding</keyword>
<evidence type="ECO:0000256" key="2">
    <source>
        <dbReference type="ARBA" id="ARBA00022679"/>
    </source>
</evidence>
<dbReference type="InterPro" id="IPR011009">
    <property type="entry name" value="Kinase-like_dom_sf"/>
</dbReference>
<dbReference type="PROSITE" id="PS50011">
    <property type="entry name" value="PROTEIN_KINASE_DOM"/>
    <property type="match status" value="1"/>
</dbReference>
<keyword evidence="3" id="KW-0547">Nucleotide-binding</keyword>
<dbReference type="STRING" id="4829.A0A168SDH6"/>
<dbReference type="FunFam" id="3.30.200.20:FF:000040">
    <property type="entry name" value="Dual specificity mitogen-activated protein kinase kinase"/>
    <property type="match status" value="1"/>
</dbReference>
<dbReference type="Pfam" id="PF00069">
    <property type="entry name" value="Pkinase"/>
    <property type="match status" value="2"/>
</dbReference>
<keyword evidence="1" id="KW-0723">Serine/threonine-protein kinase</keyword>
<feature type="compositionally biased region" description="Low complexity" evidence="6">
    <location>
        <begin position="58"/>
        <end position="73"/>
    </location>
</feature>
<dbReference type="SUPFAM" id="SSF56112">
    <property type="entry name" value="Protein kinase-like (PK-like)"/>
    <property type="match status" value="1"/>
</dbReference>
<gene>
    <name evidence="8" type="primary">ABSGL_13939.1 scaffold 14340</name>
</gene>
<dbReference type="InParanoid" id="A0A168SDH6"/>
<reference evidence="8" key="1">
    <citation type="submission" date="2016-04" db="EMBL/GenBank/DDBJ databases">
        <authorList>
            <person name="Evans L.H."/>
            <person name="Alamgir A."/>
            <person name="Owens N."/>
            <person name="Weber N.D."/>
            <person name="Virtaneva K."/>
            <person name="Barbian K."/>
            <person name="Babar A."/>
            <person name="Rosenke K."/>
        </authorList>
    </citation>
    <scope>NUCLEOTIDE SEQUENCE [LARGE SCALE GENOMIC DNA]</scope>
    <source>
        <strain evidence="8">CBS 101.48</strain>
    </source>
</reference>
<dbReference type="GO" id="GO:0004674">
    <property type="term" value="F:protein serine/threonine kinase activity"/>
    <property type="evidence" value="ECO:0007669"/>
    <property type="project" value="UniProtKB-KW"/>
</dbReference>
<dbReference type="InterPro" id="IPR000719">
    <property type="entry name" value="Prot_kinase_dom"/>
</dbReference>
<dbReference type="AlphaFoldDB" id="A0A168SDH6"/>
<protein>
    <recommendedName>
        <fullName evidence="7">Protein kinase domain-containing protein</fullName>
    </recommendedName>
</protein>
<feature type="region of interest" description="Disordered" evidence="6">
    <location>
        <begin position="1"/>
        <end position="37"/>
    </location>
</feature>
<evidence type="ECO:0000259" key="7">
    <source>
        <dbReference type="PROSITE" id="PS50011"/>
    </source>
</evidence>
<feature type="compositionally biased region" description="Low complexity" evidence="6">
    <location>
        <begin position="15"/>
        <end position="28"/>
    </location>
</feature>
<evidence type="ECO:0000313" key="8">
    <source>
        <dbReference type="EMBL" id="SAM08277.1"/>
    </source>
</evidence>
<dbReference type="GO" id="GO:0007165">
    <property type="term" value="P:signal transduction"/>
    <property type="evidence" value="ECO:0007669"/>
    <property type="project" value="UniProtKB-ARBA"/>
</dbReference>
<evidence type="ECO:0000256" key="1">
    <source>
        <dbReference type="ARBA" id="ARBA00022527"/>
    </source>
</evidence>
<proteinExistence type="predicted"/>
<dbReference type="PANTHER" id="PTHR47448:SF5">
    <property type="entry name" value="MITOGEN-ACTIVATED PROTEIN KINASE KINAE MKK2"/>
    <property type="match status" value="1"/>
</dbReference>
<evidence type="ECO:0000256" key="3">
    <source>
        <dbReference type="ARBA" id="ARBA00022741"/>
    </source>
</evidence>
<feature type="region of interest" description="Disordered" evidence="6">
    <location>
        <begin position="55"/>
        <end position="81"/>
    </location>
</feature>
<dbReference type="GO" id="GO:0004712">
    <property type="term" value="F:protein serine/threonine/tyrosine kinase activity"/>
    <property type="evidence" value="ECO:0007669"/>
    <property type="project" value="UniProtKB-ARBA"/>
</dbReference>
<dbReference type="GO" id="GO:0005524">
    <property type="term" value="F:ATP binding"/>
    <property type="evidence" value="ECO:0007669"/>
    <property type="project" value="UniProtKB-KW"/>
</dbReference>
<dbReference type="FunCoup" id="A0A168SDH6">
    <property type="interactions" value="224"/>
</dbReference>
<keyword evidence="9" id="KW-1185">Reference proteome</keyword>
<organism evidence="8">
    <name type="scientific">Absidia glauca</name>
    <name type="common">Pin mould</name>
    <dbReference type="NCBI Taxonomy" id="4829"/>
    <lineage>
        <taxon>Eukaryota</taxon>
        <taxon>Fungi</taxon>
        <taxon>Fungi incertae sedis</taxon>
        <taxon>Mucoromycota</taxon>
        <taxon>Mucoromycotina</taxon>
        <taxon>Mucoromycetes</taxon>
        <taxon>Mucorales</taxon>
        <taxon>Cunninghamellaceae</taxon>
        <taxon>Absidia</taxon>
    </lineage>
</organism>
<name>A0A168SDH6_ABSGL</name>
<dbReference type="Proteomes" id="UP000078561">
    <property type="component" value="Unassembled WGS sequence"/>
</dbReference>
<keyword evidence="2" id="KW-0808">Transferase</keyword>